<dbReference type="SMART" id="SM00990">
    <property type="entry name" value="VRR_NUC"/>
    <property type="match status" value="1"/>
</dbReference>
<evidence type="ECO:0000256" key="1">
    <source>
        <dbReference type="ARBA" id="ARBA00001946"/>
    </source>
</evidence>
<dbReference type="Gene3D" id="3.40.1350.10">
    <property type="match status" value="1"/>
</dbReference>
<evidence type="ECO:0000259" key="4">
    <source>
        <dbReference type="SMART" id="SM00990"/>
    </source>
</evidence>
<accession>A0A0K6IY74</accession>
<dbReference type="Proteomes" id="UP000182108">
    <property type="component" value="Unassembled WGS sequence"/>
</dbReference>
<feature type="domain" description="VRR-NUC" evidence="4">
    <location>
        <begin position="36"/>
        <end position="124"/>
    </location>
</feature>
<dbReference type="AlphaFoldDB" id="A0A0K6IY74"/>
<dbReference type="RefSeq" id="WP_055424288.1">
    <property type="nucleotide sequence ID" value="NZ_CYHH01000018.1"/>
</dbReference>
<evidence type="ECO:0000256" key="3">
    <source>
        <dbReference type="ARBA" id="ARBA00022801"/>
    </source>
</evidence>
<dbReference type="GO" id="GO:0003676">
    <property type="term" value="F:nucleic acid binding"/>
    <property type="evidence" value="ECO:0007669"/>
    <property type="project" value="InterPro"/>
</dbReference>
<dbReference type="GO" id="GO:0016788">
    <property type="term" value="F:hydrolase activity, acting on ester bonds"/>
    <property type="evidence" value="ECO:0007669"/>
    <property type="project" value="InterPro"/>
</dbReference>
<dbReference type="GO" id="GO:0004518">
    <property type="term" value="F:nuclease activity"/>
    <property type="evidence" value="ECO:0007669"/>
    <property type="project" value="UniProtKB-KW"/>
</dbReference>
<sequence length="140" mass="15430">MNASLSRLRKRAIGSRHGLLVSEEVLHRACAQWLSLAKARYPTLAWMTHIPNGGKRPKGEAGKLKAMGVVPGMPDFILPVRSGPWIGLAVELKSATGKLRPSQSAWLEMLASQGWKTHVVREFEDFADVVVDYLRAIDAT</sequence>
<name>A0A0K6IY74_9PROT</name>
<evidence type="ECO:0000313" key="6">
    <source>
        <dbReference type="Proteomes" id="UP000182108"/>
    </source>
</evidence>
<evidence type="ECO:0000256" key="2">
    <source>
        <dbReference type="ARBA" id="ARBA00022722"/>
    </source>
</evidence>
<keyword evidence="2" id="KW-0540">Nuclease</keyword>
<dbReference type="Pfam" id="PF08774">
    <property type="entry name" value="VRR_NUC"/>
    <property type="match status" value="1"/>
</dbReference>
<dbReference type="InterPro" id="IPR011856">
    <property type="entry name" value="tRNA_endonuc-like_dom_sf"/>
</dbReference>
<keyword evidence="3" id="KW-0378">Hydrolase</keyword>
<evidence type="ECO:0000313" key="5">
    <source>
        <dbReference type="EMBL" id="CUB08043.1"/>
    </source>
</evidence>
<keyword evidence="6" id="KW-1185">Reference proteome</keyword>
<dbReference type="InterPro" id="IPR014883">
    <property type="entry name" value="VRR_NUC"/>
</dbReference>
<comment type="cofactor">
    <cofactor evidence="1">
        <name>Mg(2+)</name>
        <dbReference type="ChEBI" id="CHEBI:18420"/>
    </cofactor>
</comment>
<organism evidence="5 6">
    <name type="scientific">Tepidiphilus thermophilus</name>
    <dbReference type="NCBI Taxonomy" id="876478"/>
    <lineage>
        <taxon>Bacteria</taxon>
        <taxon>Pseudomonadati</taxon>
        <taxon>Pseudomonadota</taxon>
        <taxon>Hydrogenophilia</taxon>
        <taxon>Hydrogenophilales</taxon>
        <taxon>Hydrogenophilaceae</taxon>
        <taxon>Tepidiphilus</taxon>
    </lineage>
</organism>
<protein>
    <submittedName>
        <fullName evidence="5">VRR-NUC domain</fullName>
    </submittedName>
</protein>
<gene>
    <name evidence="5" type="ORF">Ga0061068_11821</name>
</gene>
<reference evidence="6" key="1">
    <citation type="submission" date="2015-08" db="EMBL/GenBank/DDBJ databases">
        <authorList>
            <person name="Babu N.S."/>
            <person name="Beckwith C.J."/>
            <person name="Beseler K.G."/>
            <person name="Brison A."/>
            <person name="Carone J.V."/>
            <person name="Caskin T.P."/>
            <person name="Diamond M."/>
            <person name="Durham M.E."/>
            <person name="Foxe J.M."/>
            <person name="Go M."/>
            <person name="Henderson B.A."/>
            <person name="Jones I.B."/>
            <person name="McGettigan J.A."/>
            <person name="Micheletti S.J."/>
            <person name="Nasrallah M.E."/>
            <person name="Ortiz D."/>
            <person name="Piller C.R."/>
            <person name="Privatt S.R."/>
            <person name="Schneider S.L."/>
            <person name="Sharp S."/>
            <person name="Smith T.C."/>
            <person name="Stanton J.D."/>
            <person name="Ullery H.E."/>
            <person name="Wilson R.J."/>
            <person name="Serrano M.G."/>
            <person name="Buck G."/>
            <person name="Lee V."/>
            <person name="Wang Y."/>
            <person name="Carvalho R."/>
            <person name="Voegtly L."/>
            <person name="Shi R."/>
            <person name="Duckworth R."/>
            <person name="Johnson A."/>
            <person name="Loviza R."/>
            <person name="Walstead R."/>
            <person name="Shah Z."/>
            <person name="Kiflezghi M."/>
            <person name="Wade K."/>
            <person name="Ball S.L."/>
            <person name="Bradley K.W."/>
            <person name="Asai D.J."/>
            <person name="Bowman C.A."/>
            <person name="Russell D.A."/>
            <person name="Pope W.H."/>
            <person name="Jacobs-Sera D."/>
            <person name="Hendrix R.W."/>
            <person name="Hatfull G.F."/>
        </authorList>
    </citation>
    <scope>NUCLEOTIDE SEQUENCE [LARGE SCALE GENOMIC DNA]</scope>
    <source>
        <strain evidence="6">JCM 19170</strain>
    </source>
</reference>
<dbReference type="EMBL" id="CYHH01000018">
    <property type="protein sequence ID" value="CUB08043.1"/>
    <property type="molecule type" value="Genomic_DNA"/>
</dbReference>
<proteinExistence type="predicted"/>